<dbReference type="PATRIC" id="fig|1240678.4.peg.3950"/>
<dbReference type="AlphaFoldDB" id="A0A0D7CLD6"/>
<dbReference type="InterPro" id="IPR017911">
    <property type="entry name" value="MacB-like_ATP-bd"/>
</dbReference>
<evidence type="ECO:0000313" key="5">
    <source>
        <dbReference type="EMBL" id="KIZ16998.1"/>
    </source>
</evidence>
<evidence type="ECO:0000256" key="1">
    <source>
        <dbReference type="ARBA" id="ARBA00022448"/>
    </source>
</evidence>
<dbReference type="GO" id="GO:0098796">
    <property type="term" value="C:membrane protein complex"/>
    <property type="evidence" value="ECO:0007669"/>
    <property type="project" value="UniProtKB-ARBA"/>
</dbReference>
<dbReference type="CDD" id="cd03255">
    <property type="entry name" value="ABC_MJ0796_LolCDE_FtsE"/>
    <property type="match status" value="1"/>
</dbReference>
<dbReference type="GO" id="GO:0022857">
    <property type="term" value="F:transmembrane transporter activity"/>
    <property type="evidence" value="ECO:0007669"/>
    <property type="project" value="TreeGrafter"/>
</dbReference>
<protein>
    <submittedName>
        <fullName evidence="5">Peptide ABC transporter ATP-binding protein</fullName>
    </submittedName>
</protein>
<dbReference type="PROSITE" id="PS50893">
    <property type="entry name" value="ABC_TRANSPORTER_2"/>
    <property type="match status" value="1"/>
</dbReference>
<dbReference type="EMBL" id="JRKI01000026">
    <property type="protein sequence ID" value="KIZ16998.1"/>
    <property type="molecule type" value="Genomic_DNA"/>
</dbReference>
<name>A0A0D7CLD6_9ACTN</name>
<dbReference type="Gene3D" id="3.40.50.300">
    <property type="entry name" value="P-loop containing nucleotide triphosphate hydrolases"/>
    <property type="match status" value="1"/>
</dbReference>
<feature type="domain" description="ABC transporter" evidence="4">
    <location>
        <begin position="24"/>
        <end position="258"/>
    </location>
</feature>
<dbReference type="GO" id="GO:0016887">
    <property type="term" value="F:ATP hydrolysis activity"/>
    <property type="evidence" value="ECO:0007669"/>
    <property type="project" value="InterPro"/>
</dbReference>
<keyword evidence="6" id="KW-1185">Reference proteome</keyword>
<keyword evidence="1" id="KW-0813">Transport</keyword>
<dbReference type="InterPro" id="IPR015854">
    <property type="entry name" value="ABC_transpr_LolD-like"/>
</dbReference>
<proteinExistence type="predicted"/>
<evidence type="ECO:0000313" key="6">
    <source>
        <dbReference type="Proteomes" id="UP000032458"/>
    </source>
</evidence>
<dbReference type="RefSeq" id="WP_044365785.1">
    <property type="nucleotide sequence ID" value="NZ_JRKI01000026.1"/>
</dbReference>
<gene>
    <name evidence="5" type="ORF">SNA_18765</name>
</gene>
<dbReference type="FunFam" id="3.40.50.300:FF:000032">
    <property type="entry name" value="Export ABC transporter ATP-binding protein"/>
    <property type="match status" value="1"/>
</dbReference>
<evidence type="ECO:0000256" key="2">
    <source>
        <dbReference type="ARBA" id="ARBA00022741"/>
    </source>
</evidence>
<dbReference type="InterPro" id="IPR027417">
    <property type="entry name" value="P-loop_NTPase"/>
</dbReference>
<dbReference type="PANTHER" id="PTHR24220">
    <property type="entry name" value="IMPORT ATP-BINDING PROTEIN"/>
    <property type="match status" value="1"/>
</dbReference>
<keyword evidence="3 5" id="KW-0067">ATP-binding</keyword>
<dbReference type="Proteomes" id="UP000032458">
    <property type="component" value="Unassembled WGS sequence"/>
</dbReference>
<dbReference type="SUPFAM" id="SSF52540">
    <property type="entry name" value="P-loop containing nucleoside triphosphate hydrolases"/>
    <property type="match status" value="1"/>
</dbReference>
<sequence>MSQAAATPITSQTPASVGAAACATGLTKVYGEGETRVVALDSVCVEFGRGRFTAIMGPSGSGKSTLMHCMAGLDTISGGSARIGDTELARLNDRQLTRLRRDKIGFIFQAFNLLPTLNALENITLPMDIAGRKADQEWLDLVVHTVGLSERLRHRPSQLSGGQQQRVAVARALASRPEIIFADEPTGNLDSRAGAEVLGFLRESVRELGQTVVMVTHDPVAASYADRVVFLADGRLIDELAAPTPESVLDRMRHFETEGRTS</sequence>
<evidence type="ECO:0000256" key="3">
    <source>
        <dbReference type="ARBA" id="ARBA00022840"/>
    </source>
</evidence>
<comment type="caution">
    <text evidence="5">The sequence shown here is derived from an EMBL/GenBank/DDBJ whole genome shotgun (WGS) entry which is preliminary data.</text>
</comment>
<keyword evidence="2" id="KW-0547">Nucleotide-binding</keyword>
<dbReference type="Pfam" id="PF00005">
    <property type="entry name" value="ABC_tran"/>
    <property type="match status" value="1"/>
</dbReference>
<dbReference type="SMART" id="SM00382">
    <property type="entry name" value="AAA"/>
    <property type="match status" value="1"/>
</dbReference>
<dbReference type="GO" id="GO:0005886">
    <property type="term" value="C:plasma membrane"/>
    <property type="evidence" value="ECO:0007669"/>
    <property type="project" value="TreeGrafter"/>
</dbReference>
<dbReference type="PANTHER" id="PTHR24220:SF685">
    <property type="entry name" value="ABC TRANSPORTER RELATED"/>
    <property type="match status" value="1"/>
</dbReference>
<dbReference type="InterPro" id="IPR017871">
    <property type="entry name" value="ABC_transporter-like_CS"/>
</dbReference>
<dbReference type="PROSITE" id="PS00211">
    <property type="entry name" value="ABC_TRANSPORTER_1"/>
    <property type="match status" value="1"/>
</dbReference>
<evidence type="ECO:0000259" key="4">
    <source>
        <dbReference type="PROSITE" id="PS50893"/>
    </source>
</evidence>
<dbReference type="InterPro" id="IPR003439">
    <property type="entry name" value="ABC_transporter-like_ATP-bd"/>
</dbReference>
<reference evidence="5 6" key="1">
    <citation type="submission" date="2014-09" db="EMBL/GenBank/DDBJ databases">
        <title>Draft genome sequence of Streptomyces natalensis ATCC 27448, producer of the antifungal pimaricin.</title>
        <authorList>
            <person name="Mendes M.V."/>
            <person name="Beites T."/>
            <person name="Pires S."/>
            <person name="Santos C.L."/>
            <person name="Moradas-Ferreira P."/>
        </authorList>
    </citation>
    <scope>NUCLEOTIDE SEQUENCE [LARGE SCALE GENOMIC DNA]</scope>
    <source>
        <strain evidence="5 6">ATCC 27448</strain>
    </source>
</reference>
<organism evidence="5 6">
    <name type="scientific">Streptomyces natalensis ATCC 27448</name>
    <dbReference type="NCBI Taxonomy" id="1240678"/>
    <lineage>
        <taxon>Bacteria</taxon>
        <taxon>Bacillati</taxon>
        <taxon>Actinomycetota</taxon>
        <taxon>Actinomycetes</taxon>
        <taxon>Kitasatosporales</taxon>
        <taxon>Streptomycetaceae</taxon>
        <taxon>Streptomyces</taxon>
    </lineage>
</organism>
<dbReference type="GO" id="GO:0005524">
    <property type="term" value="F:ATP binding"/>
    <property type="evidence" value="ECO:0007669"/>
    <property type="project" value="UniProtKB-KW"/>
</dbReference>
<dbReference type="InterPro" id="IPR003593">
    <property type="entry name" value="AAA+_ATPase"/>
</dbReference>
<accession>A0A0D7CLD6</accession>